<evidence type="ECO:0000313" key="2">
    <source>
        <dbReference type="Proteomes" id="UP000271098"/>
    </source>
</evidence>
<gene>
    <name evidence="1" type="ORF">GPUH_LOCUS23152</name>
</gene>
<organism evidence="3">
    <name type="scientific">Gongylonema pulchrum</name>
    <dbReference type="NCBI Taxonomy" id="637853"/>
    <lineage>
        <taxon>Eukaryota</taxon>
        <taxon>Metazoa</taxon>
        <taxon>Ecdysozoa</taxon>
        <taxon>Nematoda</taxon>
        <taxon>Chromadorea</taxon>
        <taxon>Rhabditida</taxon>
        <taxon>Spirurina</taxon>
        <taxon>Spiruromorpha</taxon>
        <taxon>Spiruroidea</taxon>
        <taxon>Gongylonematidae</taxon>
        <taxon>Gongylonema</taxon>
    </lineage>
</organism>
<keyword evidence="2" id="KW-1185">Reference proteome</keyword>
<reference evidence="1 2" key="2">
    <citation type="submission" date="2018-11" db="EMBL/GenBank/DDBJ databases">
        <authorList>
            <consortium name="Pathogen Informatics"/>
        </authorList>
    </citation>
    <scope>NUCLEOTIDE SEQUENCE [LARGE SCALE GENOMIC DNA]</scope>
</reference>
<dbReference type="EMBL" id="UYRT01096966">
    <property type="protein sequence ID" value="VDN41064.1"/>
    <property type="molecule type" value="Genomic_DNA"/>
</dbReference>
<evidence type="ECO:0000313" key="3">
    <source>
        <dbReference type="WBParaSite" id="GPUH_0002318101-mRNA-1"/>
    </source>
</evidence>
<proteinExistence type="predicted"/>
<dbReference type="Proteomes" id="UP000271098">
    <property type="component" value="Unassembled WGS sequence"/>
</dbReference>
<reference evidence="3" key="1">
    <citation type="submission" date="2016-06" db="UniProtKB">
        <authorList>
            <consortium name="WormBaseParasite"/>
        </authorList>
    </citation>
    <scope>IDENTIFICATION</scope>
</reference>
<evidence type="ECO:0000313" key="1">
    <source>
        <dbReference type="EMBL" id="VDN41064.1"/>
    </source>
</evidence>
<protein>
    <submittedName>
        <fullName evidence="3">AraC family transcriptional regulator</fullName>
    </submittedName>
</protein>
<name>A0A183EQB1_9BILA</name>
<dbReference type="AlphaFoldDB" id="A0A183EQB1"/>
<accession>A0A183EQB1</accession>
<sequence>MHVRNQLQIMCDDYGRLAVVDDEYVGFEEDFQLHDLTSIFILRTTVRAGAHRISLDQRYRGRYVAFVYGSDRTHSFGYSLPASGMFF</sequence>
<dbReference type="WBParaSite" id="GPUH_0002318101-mRNA-1">
    <property type="protein sequence ID" value="GPUH_0002318101-mRNA-1"/>
    <property type="gene ID" value="GPUH_0002318101"/>
</dbReference>